<dbReference type="EMBL" id="KB307554">
    <property type="protein sequence ID" value="ELT98799.1"/>
    <property type="molecule type" value="Genomic_DNA"/>
</dbReference>
<gene>
    <name evidence="6" type="ORF">CAPTEDRAFT_101081</name>
</gene>
<dbReference type="EnsemblMetazoa" id="CapteT101081">
    <property type="protein sequence ID" value="CapteP101081"/>
    <property type="gene ID" value="CapteG101081"/>
</dbReference>
<dbReference type="PANTHER" id="PTHR44329">
    <property type="entry name" value="SERINE/THREONINE-PROTEIN KINASE TNNI3K-RELATED"/>
    <property type="match status" value="1"/>
</dbReference>
<reference evidence="8" key="1">
    <citation type="submission" date="2012-12" db="EMBL/GenBank/DDBJ databases">
        <authorList>
            <person name="Hellsten U."/>
            <person name="Grimwood J."/>
            <person name="Chapman J.A."/>
            <person name="Shapiro H."/>
            <person name="Aerts A."/>
            <person name="Otillar R.P."/>
            <person name="Terry A.Y."/>
            <person name="Boore J.L."/>
            <person name="Simakov O."/>
            <person name="Marletaz F."/>
            <person name="Cho S.-J."/>
            <person name="Edsinger-Gonzales E."/>
            <person name="Havlak P."/>
            <person name="Kuo D.-H."/>
            <person name="Larsson T."/>
            <person name="Lv J."/>
            <person name="Arendt D."/>
            <person name="Savage R."/>
            <person name="Osoegawa K."/>
            <person name="de Jong P."/>
            <person name="Lindberg D.R."/>
            <person name="Seaver E.C."/>
            <person name="Weisblat D.A."/>
            <person name="Putnam N.H."/>
            <person name="Grigoriev I.V."/>
            <person name="Rokhsar D.S."/>
        </authorList>
    </citation>
    <scope>NUCLEOTIDE SEQUENCE</scope>
    <source>
        <strain evidence="8">I ESC-2004</strain>
    </source>
</reference>
<accession>R7TYL6</accession>
<dbReference type="HOGENOM" id="CLU_000288_7_35_1"/>
<dbReference type="EMBL" id="AMQN01002022">
    <property type="status" value="NOT_ANNOTATED_CDS"/>
    <property type="molecule type" value="Genomic_DNA"/>
</dbReference>
<protein>
    <recommendedName>
        <fullName evidence="5">Protein kinase domain-containing protein</fullName>
    </recommendedName>
</protein>
<name>R7TYL6_CAPTE</name>
<sequence length="213" mass="24556">MAKTLLQFKYRVIDANVMRFYGVVFIREVSHMVTEHSDKGTLTNVLHSCRYTIESSLQWAMACDISSGMEYLHRSQIIHGRLSTDHCLLDNHWTIKLTNWEDHLLRQMGHGKDLREEDQVWVAPELLRKPAAQASEPCDIYSFALILVAIFTRKNPFGESDPKDVIHQLKVKDLRPKVKGLVPDRVWCIAKKCWHPKAELRPDASSVLSSVHK</sequence>
<dbReference type="GO" id="GO:0004674">
    <property type="term" value="F:protein serine/threonine kinase activity"/>
    <property type="evidence" value="ECO:0007669"/>
    <property type="project" value="TreeGrafter"/>
</dbReference>
<evidence type="ECO:0000256" key="4">
    <source>
        <dbReference type="ARBA" id="ARBA00022840"/>
    </source>
</evidence>
<keyword evidence="2" id="KW-0547">Nucleotide-binding</keyword>
<feature type="domain" description="Protein kinase" evidence="5">
    <location>
        <begin position="1"/>
        <end position="213"/>
    </location>
</feature>
<evidence type="ECO:0000256" key="3">
    <source>
        <dbReference type="ARBA" id="ARBA00022777"/>
    </source>
</evidence>
<dbReference type="STRING" id="283909.R7TYL6"/>
<reference evidence="6 8" key="2">
    <citation type="journal article" date="2013" name="Nature">
        <title>Insights into bilaterian evolution from three spiralian genomes.</title>
        <authorList>
            <person name="Simakov O."/>
            <person name="Marletaz F."/>
            <person name="Cho S.J."/>
            <person name="Edsinger-Gonzales E."/>
            <person name="Havlak P."/>
            <person name="Hellsten U."/>
            <person name="Kuo D.H."/>
            <person name="Larsson T."/>
            <person name="Lv J."/>
            <person name="Arendt D."/>
            <person name="Savage R."/>
            <person name="Osoegawa K."/>
            <person name="de Jong P."/>
            <person name="Grimwood J."/>
            <person name="Chapman J.A."/>
            <person name="Shapiro H."/>
            <person name="Aerts A."/>
            <person name="Otillar R.P."/>
            <person name="Terry A.Y."/>
            <person name="Boore J.L."/>
            <person name="Grigoriev I.V."/>
            <person name="Lindberg D.R."/>
            <person name="Seaver E.C."/>
            <person name="Weisblat D.A."/>
            <person name="Putnam N.H."/>
            <person name="Rokhsar D.S."/>
        </authorList>
    </citation>
    <scope>NUCLEOTIDE SEQUENCE</scope>
    <source>
        <strain evidence="6 8">I ESC-2004</strain>
    </source>
</reference>
<keyword evidence="8" id="KW-1185">Reference proteome</keyword>
<evidence type="ECO:0000313" key="6">
    <source>
        <dbReference type="EMBL" id="ELT98799.1"/>
    </source>
</evidence>
<dbReference type="Gene3D" id="1.10.510.10">
    <property type="entry name" value="Transferase(Phosphotransferase) domain 1"/>
    <property type="match status" value="1"/>
</dbReference>
<dbReference type="AlphaFoldDB" id="R7TYL6"/>
<feature type="non-terminal residue" evidence="6">
    <location>
        <position position="213"/>
    </location>
</feature>
<dbReference type="PANTHER" id="PTHR44329:SF288">
    <property type="entry name" value="MITOGEN-ACTIVATED PROTEIN KINASE KINASE KINASE 20"/>
    <property type="match status" value="1"/>
</dbReference>
<evidence type="ECO:0000259" key="5">
    <source>
        <dbReference type="PROSITE" id="PS50011"/>
    </source>
</evidence>
<dbReference type="PROSITE" id="PS50011">
    <property type="entry name" value="PROTEIN_KINASE_DOM"/>
    <property type="match status" value="1"/>
</dbReference>
<keyword evidence="3" id="KW-0418">Kinase</keyword>
<dbReference type="Proteomes" id="UP000014760">
    <property type="component" value="Unassembled WGS sequence"/>
</dbReference>
<dbReference type="InterPro" id="IPR000719">
    <property type="entry name" value="Prot_kinase_dom"/>
</dbReference>
<dbReference type="InterPro" id="IPR011009">
    <property type="entry name" value="Kinase-like_dom_sf"/>
</dbReference>
<organism evidence="6">
    <name type="scientific">Capitella teleta</name>
    <name type="common">Polychaete worm</name>
    <dbReference type="NCBI Taxonomy" id="283909"/>
    <lineage>
        <taxon>Eukaryota</taxon>
        <taxon>Metazoa</taxon>
        <taxon>Spiralia</taxon>
        <taxon>Lophotrochozoa</taxon>
        <taxon>Annelida</taxon>
        <taxon>Polychaeta</taxon>
        <taxon>Sedentaria</taxon>
        <taxon>Scolecida</taxon>
        <taxon>Capitellidae</taxon>
        <taxon>Capitella</taxon>
    </lineage>
</organism>
<evidence type="ECO:0000256" key="2">
    <source>
        <dbReference type="ARBA" id="ARBA00022741"/>
    </source>
</evidence>
<dbReference type="OMA" id="FKGTHEN"/>
<keyword evidence="1" id="KW-0808">Transferase</keyword>
<dbReference type="InterPro" id="IPR051681">
    <property type="entry name" value="Ser/Thr_Kinases-Pseudokinases"/>
</dbReference>
<reference evidence="7" key="3">
    <citation type="submission" date="2015-06" db="UniProtKB">
        <authorList>
            <consortium name="EnsemblMetazoa"/>
        </authorList>
    </citation>
    <scope>IDENTIFICATION</scope>
</reference>
<dbReference type="GO" id="GO:0005524">
    <property type="term" value="F:ATP binding"/>
    <property type="evidence" value="ECO:0007669"/>
    <property type="project" value="UniProtKB-KW"/>
</dbReference>
<dbReference type="SUPFAM" id="SSF56112">
    <property type="entry name" value="Protein kinase-like (PK-like)"/>
    <property type="match status" value="1"/>
</dbReference>
<keyword evidence="4" id="KW-0067">ATP-binding</keyword>
<evidence type="ECO:0000313" key="8">
    <source>
        <dbReference type="Proteomes" id="UP000014760"/>
    </source>
</evidence>
<evidence type="ECO:0000256" key="1">
    <source>
        <dbReference type="ARBA" id="ARBA00022679"/>
    </source>
</evidence>
<dbReference type="OrthoDB" id="1890790at2759"/>
<dbReference type="Pfam" id="PF07714">
    <property type="entry name" value="PK_Tyr_Ser-Thr"/>
    <property type="match status" value="1"/>
</dbReference>
<proteinExistence type="predicted"/>
<evidence type="ECO:0000313" key="7">
    <source>
        <dbReference type="EnsemblMetazoa" id="CapteP101081"/>
    </source>
</evidence>
<dbReference type="InterPro" id="IPR001245">
    <property type="entry name" value="Ser-Thr/Tyr_kinase_cat_dom"/>
</dbReference>